<feature type="DNA-binding region" description="OmpR/PhoB-type" evidence="5">
    <location>
        <begin position="1"/>
        <end position="98"/>
    </location>
</feature>
<evidence type="ECO:0000256" key="6">
    <source>
        <dbReference type="SAM" id="MobiDB-lite"/>
    </source>
</evidence>
<dbReference type="Gene3D" id="3.40.50.300">
    <property type="entry name" value="P-loop containing nucleotide triphosphate hydrolases"/>
    <property type="match status" value="1"/>
</dbReference>
<dbReference type="GO" id="GO:0000160">
    <property type="term" value="P:phosphorelay signal transduction system"/>
    <property type="evidence" value="ECO:0007669"/>
    <property type="project" value="InterPro"/>
</dbReference>
<dbReference type="Pfam" id="PF03704">
    <property type="entry name" value="BTAD"/>
    <property type="match status" value="1"/>
</dbReference>
<evidence type="ECO:0000256" key="1">
    <source>
        <dbReference type="ARBA" id="ARBA00005820"/>
    </source>
</evidence>
<dbReference type="GO" id="GO:0003677">
    <property type="term" value="F:DNA binding"/>
    <property type="evidence" value="ECO:0007669"/>
    <property type="project" value="UniProtKB-UniRule"/>
</dbReference>
<dbReference type="SUPFAM" id="SSF48452">
    <property type="entry name" value="TPR-like"/>
    <property type="match status" value="1"/>
</dbReference>
<dbReference type="InterPro" id="IPR051677">
    <property type="entry name" value="AfsR-DnrI-RedD_regulator"/>
</dbReference>
<evidence type="ECO:0000313" key="9">
    <source>
        <dbReference type="Proteomes" id="UP001183643"/>
    </source>
</evidence>
<dbReference type="SUPFAM" id="SSF46894">
    <property type="entry name" value="C-terminal effector domain of the bipartite response regulators"/>
    <property type="match status" value="1"/>
</dbReference>
<dbReference type="Pfam" id="PF00486">
    <property type="entry name" value="Trans_reg_C"/>
    <property type="match status" value="1"/>
</dbReference>
<keyword evidence="3 5" id="KW-0238">DNA-binding</keyword>
<feature type="domain" description="OmpR/PhoB-type" evidence="7">
    <location>
        <begin position="1"/>
        <end position="98"/>
    </location>
</feature>
<dbReference type="SMART" id="SM00862">
    <property type="entry name" value="Trans_reg_C"/>
    <property type="match status" value="1"/>
</dbReference>
<accession>A0AAE3YUF3</accession>
<dbReference type="InterPro" id="IPR027417">
    <property type="entry name" value="P-loop_NTPase"/>
</dbReference>
<proteinExistence type="inferred from homology"/>
<dbReference type="InterPro" id="IPR016032">
    <property type="entry name" value="Sig_transdc_resp-reg_C-effctor"/>
</dbReference>
<dbReference type="PROSITE" id="PS51755">
    <property type="entry name" value="OMPR_PHOB"/>
    <property type="match status" value="1"/>
</dbReference>
<dbReference type="InterPro" id="IPR036388">
    <property type="entry name" value="WH-like_DNA-bd_sf"/>
</dbReference>
<dbReference type="Gene3D" id="1.25.40.10">
    <property type="entry name" value="Tetratricopeptide repeat domain"/>
    <property type="match status" value="2"/>
</dbReference>
<dbReference type="Pfam" id="PF13191">
    <property type="entry name" value="AAA_16"/>
    <property type="match status" value="1"/>
</dbReference>
<evidence type="ECO:0000256" key="4">
    <source>
        <dbReference type="ARBA" id="ARBA00023163"/>
    </source>
</evidence>
<dbReference type="Proteomes" id="UP001183643">
    <property type="component" value="Unassembled WGS sequence"/>
</dbReference>
<dbReference type="AlphaFoldDB" id="A0AAE3YUF3"/>
<dbReference type="GO" id="GO:0006355">
    <property type="term" value="P:regulation of DNA-templated transcription"/>
    <property type="evidence" value="ECO:0007669"/>
    <property type="project" value="InterPro"/>
</dbReference>
<evidence type="ECO:0000256" key="5">
    <source>
        <dbReference type="PROSITE-ProRule" id="PRU01091"/>
    </source>
</evidence>
<evidence type="ECO:0000259" key="7">
    <source>
        <dbReference type="PROSITE" id="PS51755"/>
    </source>
</evidence>
<comment type="similarity">
    <text evidence="1">Belongs to the AfsR/DnrI/RedD regulatory family.</text>
</comment>
<dbReference type="EMBL" id="JAVDYB010000001">
    <property type="protein sequence ID" value="MDR7279845.1"/>
    <property type="molecule type" value="Genomic_DNA"/>
</dbReference>
<evidence type="ECO:0000313" key="8">
    <source>
        <dbReference type="EMBL" id="MDR7279845.1"/>
    </source>
</evidence>
<protein>
    <submittedName>
        <fullName evidence="8">DNA-binding SARP family transcriptional activator</fullName>
    </submittedName>
</protein>
<keyword evidence="9" id="KW-1185">Reference proteome</keyword>
<gene>
    <name evidence="8" type="ORF">J2S41_006623</name>
</gene>
<dbReference type="CDD" id="cd15831">
    <property type="entry name" value="BTAD"/>
    <property type="match status" value="1"/>
</dbReference>
<organism evidence="8 9">
    <name type="scientific">Catenuloplanes atrovinosus</name>
    <dbReference type="NCBI Taxonomy" id="137266"/>
    <lineage>
        <taxon>Bacteria</taxon>
        <taxon>Bacillati</taxon>
        <taxon>Actinomycetota</taxon>
        <taxon>Actinomycetes</taxon>
        <taxon>Micromonosporales</taxon>
        <taxon>Micromonosporaceae</taxon>
        <taxon>Catenuloplanes</taxon>
    </lineage>
</organism>
<dbReference type="InterPro" id="IPR001867">
    <property type="entry name" value="OmpR/PhoB-type_DNA-bd"/>
</dbReference>
<keyword evidence="2" id="KW-0805">Transcription regulation</keyword>
<dbReference type="SUPFAM" id="SSF52540">
    <property type="entry name" value="P-loop containing nucleoside triphosphate hydrolases"/>
    <property type="match status" value="1"/>
</dbReference>
<keyword evidence="4" id="KW-0804">Transcription</keyword>
<dbReference type="PANTHER" id="PTHR35807">
    <property type="entry name" value="TRANSCRIPTIONAL REGULATOR REDD-RELATED"/>
    <property type="match status" value="1"/>
</dbReference>
<name>A0AAE3YUF3_9ACTN</name>
<evidence type="ECO:0000256" key="2">
    <source>
        <dbReference type="ARBA" id="ARBA00023015"/>
    </source>
</evidence>
<feature type="region of interest" description="Disordered" evidence="6">
    <location>
        <begin position="251"/>
        <end position="272"/>
    </location>
</feature>
<dbReference type="InterPro" id="IPR005158">
    <property type="entry name" value="BTAD"/>
</dbReference>
<sequence length="1031" mass="109378">MTVTFGVLGPLSAETAAGPVALRGNRQRAVLARLLVAHGRVVPVDTLVDDLWPDPPDRAVASIRTFVADLRRALEPDRPPRRPSELLRTAPPGYALHADSIDAVRFADAVRAAADLPPAAALAGLDDALALWRGPAYAEFAAEGWARAEIDRLDELRALAVERRAAALLDLGRPADAVPSLRSHTAAHPLREEAWHLLATALYRTGRQGDALAALRHARTTLADQLGVDPGPRLRALESDILSQAPALDQNPSAVRTPVRDLPTGSPRATTPFVGRAEERGLLDDAARTAVRARRPMLALISGDAGAGKTALAEALTAALAETGWTTVWGRCPEYEDAPTAWPWLQVAEALSGGPTADQPGESGFRLRRATSALVTGAAERAPTLIVLDDLHWADEGTLDLLAGLFTGPDAITGPVLVVGTYRATEITPELGAALARFARAEPVRIYLGGLSVTAIGELAASVTGDEVAPDVAERLHRRTGGNPFFARELARVLAAEGLDALDGVPAGVRDVIRHRLARLPERTRSVLRRAAVLGRDVDPDVLAALTDVDGDGLLDALDRAVAAGLLTETGGRLRFTHILVRDTVYRDLSALRRTRWHAAAGATLERLRPDDPGPLAHHFALAGPDGAPRAARYARAAAEQAERRGNPHEAARMWHRALDALGAAGDLRERLTARMGLGRALAVVGRLAEARRHRADAIEAAEALGDPEAAAIALTSFGVPAVWPRNDDEDLSARIVAAAERTLAALTSSDLRLRGKLLSTMALELRGAPDPRGDTAAREAERLARRLDEPELLAFALNARFMHCFGRAGLSAERAAIGAELVSLAARHRLVTYEVLGHLILLQSACARGDTDAADHHAGNADRLATRHDLPMVGVFTGWYAGLRHALHGDPTAAEAAYRAAAARMAGSGMPGVEDGLLPLALLSLDPHADVADTGPYEPWVRPLRLLVRGRPEQAAAALREVPESPRDLLLEARLWLLARAADALGATDVLARARDALRPAEGELAGGASGILSFGRISVTPAASGRRLE</sequence>
<evidence type="ECO:0000256" key="3">
    <source>
        <dbReference type="ARBA" id="ARBA00023125"/>
    </source>
</evidence>
<dbReference type="SMART" id="SM01043">
    <property type="entry name" value="BTAD"/>
    <property type="match status" value="1"/>
</dbReference>
<dbReference type="InterPro" id="IPR041664">
    <property type="entry name" value="AAA_16"/>
</dbReference>
<dbReference type="PANTHER" id="PTHR35807:SF1">
    <property type="entry name" value="TRANSCRIPTIONAL REGULATOR REDD"/>
    <property type="match status" value="1"/>
</dbReference>
<reference evidence="8" key="1">
    <citation type="submission" date="2023-07" db="EMBL/GenBank/DDBJ databases">
        <title>Sequencing the genomes of 1000 actinobacteria strains.</title>
        <authorList>
            <person name="Klenk H.-P."/>
        </authorList>
    </citation>
    <scope>NUCLEOTIDE SEQUENCE</scope>
    <source>
        <strain evidence="8">DSM 44707</strain>
    </source>
</reference>
<comment type="caution">
    <text evidence="8">The sequence shown here is derived from an EMBL/GenBank/DDBJ whole genome shotgun (WGS) entry which is preliminary data.</text>
</comment>
<dbReference type="InterPro" id="IPR011990">
    <property type="entry name" value="TPR-like_helical_dom_sf"/>
</dbReference>
<dbReference type="RefSeq" id="WP_310373882.1">
    <property type="nucleotide sequence ID" value="NZ_JAVDYB010000001.1"/>
</dbReference>
<dbReference type="Gene3D" id="1.10.10.10">
    <property type="entry name" value="Winged helix-like DNA-binding domain superfamily/Winged helix DNA-binding domain"/>
    <property type="match status" value="1"/>
</dbReference>